<name>A0ABN7XIC5_GIGMA</name>
<evidence type="ECO:0000313" key="2">
    <source>
        <dbReference type="Proteomes" id="UP000789901"/>
    </source>
</evidence>
<proteinExistence type="predicted"/>
<comment type="caution">
    <text evidence="1">The sequence shown here is derived from an EMBL/GenBank/DDBJ whole genome shotgun (WGS) entry which is preliminary data.</text>
</comment>
<feature type="non-terminal residue" evidence="1">
    <location>
        <position position="42"/>
    </location>
</feature>
<dbReference type="EMBL" id="CAJVQB010133689">
    <property type="protein sequence ID" value="CAG8854128.1"/>
    <property type="molecule type" value="Genomic_DNA"/>
</dbReference>
<dbReference type="Proteomes" id="UP000789901">
    <property type="component" value="Unassembled WGS sequence"/>
</dbReference>
<organism evidence="1 2">
    <name type="scientific">Gigaspora margarita</name>
    <dbReference type="NCBI Taxonomy" id="4874"/>
    <lineage>
        <taxon>Eukaryota</taxon>
        <taxon>Fungi</taxon>
        <taxon>Fungi incertae sedis</taxon>
        <taxon>Mucoromycota</taxon>
        <taxon>Glomeromycotina</taxon>
        <taxon>Glomeromycetes</taxon>
        <taxon>Diversisporales</taxon>
        <taxon>Gigasporaceae</taxon>
        <taxon>Gigaspora</taxon>
    </lineage>
</organism>
<keyword evidence="2" id="KW-1185">Reference proteome</keyword>
<accession>A0ABN7XIC5</accession>
<gene>
    <name evidence="1" type="ORF">GMARGA_LOCUS42949</name>
</gene>
<protein>
    <submittedName>
        <fullName evidence="1">18353_t:CDS:1</fullName>
    </submittedName>
</protein>
<evidence type="ECO:0000313" key="1">
    <source>
        <dbReference type="EMBL" id="CAG8854128.1"/>
    </source>
</evidence>
<feature type="non-terminal residue" evidence="1">
    <location>
        <position position="1"/>
    </location>
</feature>
<reference evidence="1 2" key="1">
    <citation type="submission" date="2021-06" db="EMBL/GenBank/DDBJ databases">
        <authorList>
            <person name="Kallberg Y."/>
            <person name="Tangrot J."/>
            <person name="Rosling A."/>
        </authorList>
    </citation>
    <scope>NUCLEOTIDE SEQUENCE [LARGE SCALE GENOMIC DNA]</scope>
    <source>
        <strain evidence="1 2">120-4 pot B 10/14</strain>
    </source>
</reference>
<sequence length="42" mass="4680">SKLEVNEVSQASSSKVVSTKKLFYLPVFYIKGLLFGCTLPKE</sequence>